<dbReference type="GO" id="GO:0005886">
    <property type="term" value="C:plasma membrane"/>
    <property type="evidence" value="ECO:0007669"/>
    <property type="project" value="TreeGrafter"/>
</dbReference>
<feature type="transmembrane region" description="Helical" evidence="1">
    <location>
        <begin position="388"/>
        <end position="412"/>
    </location>
</feature>
<feature type="transmembrane region" description="Helical" evidence="1">
    <location>
        <begin position="971"/>
        <end position="990"/>
    </location>
</feature>
<dbReference type="PANTHER" id="PTHR32063">
    <property type="match status" value="1"/>
</dbReference>
<dbReference type="SUPFAM" id="SSF82866">
    <property type="entry name" value="Multidrug efflux transporter AcrB transmembrane domain"/>
    <property type="match status" value="2"/>
</dbReference>
<dbReference type="InterPro" id="IPR027463">
    <property type="entry name" value="AcrB_DN_DC_subdom"/>
</dbReference>
<feature type="transmembrane region" description="Helical" evidence="1">
    <location>
        <begin position="15"/>
        <end position="33"/>
    </location>
</feature>
<feature type="transmembrane region" description="Helical" evidence="1">
    <location>
        <begin position="940"/>
        <end position="959"/>
    </location>
</feature>
<dbReference type="Pfam" id="PF00873">
    <property type="entry name" value="ACR_tran"/>
    <property type="match status" value="1"/>
</dbReference>
<dbReference type="Proteomes" id="UP000216998">
    <property type="component" value="Unassembled WGS sequence"/>
</dbReference>
<dbReference type="GO" id="GO:0042910">
    <property type="term" value="F:xenobiotic transmembrane transporter activity"/>
    <property type="evidence" value="ECO:0007669"/>
    <property type="project" value="TreeGrafter"/>
</dbReference>
<feature type="transmembrane region" description="Helical" evidence="1">
    <location>
        <begin position="464"/>
        <end position="491"/>
    </location>
</feature>
<keyword evidence="1" id="KW-0472">Membrane</keyword>
<feature type="transmembrane region" description="Helical" evidence="1">
    <location>
        <begin position="872"/>
        <end position="891"/>
    </location>
</feature>
<feature type="transmembrane region" description="Helical" evidence="1">
    <location>
        <begin position="897"/>
        <end position="919"/>
    </location>
</feature>
<evidence type="ECO:0000313" key="4">
    <source>
        <dbReference type="Proteomes" id="UP000216998"/>
    </source>
</evidence>
<organism evidence="3 4">
    <name type="scientific">Niveispirillum lacus</name>
    <dbReference type="NCBI Taxonomy" id="1981099"/>
    <lineage>
        <taxon>Bacteria</taxon>
        <taxon>Pseudomonadati</taxon>
        <taxon>Pseudomonadota</taxon>
        <taxon>Alphaproteobacteria</taxon>
        <taxon>Rhodospirillales</taxon>
        <taxon>Azospirillaceae</taxon>
        <taxon>Niveispirillum</taxon>
    </lineage>
</organism>
<keyword evidence="1" id="KW-0812">Transmembrane</keyword>
<dbReference type="PANTHER" id="PTHR32063:SF77">
    <property type="entry name" value="ACR FAMILY TRANSPORT PROTEIN"/>
    <property type="match status" value="1"/>
</dbReference>
<keyword evidence="1" id="KW-1133">Transmembrane helix</keyword>
<dbReference type="EMBL" id="NOXU01000015">
    <property type="protein sequence ID" value="OYQ37359.1"/>
    <property type="molecule type" value="Genomic_DNA"/>
</dbReference>
<evidence type="ECO:0000256" key="1">
    <source>
        <dbReference type="SAM" id="Phobius"/>
    </source>
</evidence>
<dbReference type="SUPFAM" id="SSF82693">
    <property type="entry name" value="Multidrug efflux transporter AcrB pore domain, PN1, PN2, PC1 and PC2 subdomains"/>
    <property type="match status" value="3"/>
</dbReference>
<reference evidence="3 4" key="1">
    <citation type="submission" date="2017-07" db="EMBL/GenBank/DDBJ databases">
        <title>Niveispirillum cyanobacteriorum sp. nov., isolated from cyanobacterial aggregates in a eutrophic lake.</title>
        <authorList>
            <person name="Cai H."/>
        </authorList>
    </citation>
    <scope>NUCLEOTIDE SEQUENCE [LARGE SCALE GENOMIC DNA]</scope>
    <source>
        <strain evidence="4">TH1-14</strain>
    </source>
</reference>
<protein>
    <submittedName>
        <fullName evidence="3">ABC transporter permease</fullName>
    </submittedName>
</protein>
<dbReference type="Gene3D" id="3.30.70.1440">
    <property type="entry name" value="Multidrug efflux transporter AcrB pore domain"/>
    <property type="match status" value="1"/>
</dbReference>
<dbReference type="RefSeq" id="WP_094452946.1">
    <property type="nucleotide sequence ID" value="NZ_NOXU01000015.1"/>
</dbReference>
<feature type="transmembrane region" description="Helical" evidence="1">
    <location>
        <begin position="432"/>
        <end position="452"/>
    </location>
</feature>
<dbReference type="InterPro" id="IPR001036">
    <property type="entry name" value="Acrflvin-R"/>
</dbReference>
<dbReference type="Gene3D" id="1.20.1640.10">
    <property type="entry name" value="Multidrug efflux transporter AcrB transmembrane domain"/>
    <property type="match status" value="2"/>
</dbReference>
<dbReference type="Gene3D" id="3.30.70.1320">
    <property type="entry name" value="Multidrug efflux transporter AcrB pore domain like"/>
    <property type="match status" value="1"/>
</dbReference>
<name>A0A255Z7E6_9PROT</name>
<feature type="domain" description="SSD" evidence="2">
    <location>
        <begin position="361"/>
        <end position="489"/>
    </location>
</feature>
<gene>
    <name evidence="3" type="ORF">CHU95_01295</name>
</gene>
<sequence>MSRGNISAVAIRHPVPPIVLFIILTLAGLISFWKMDITGNPDIDFPIVNVGVSRPGAAPSELEQEVTKKIEDAVSNITGIDHVSSNITDGYSNTTIEFKIGYNTDRAVNDVRDAVSRIRSDLPQDIYEPQVQRLDVTGDAILYYAVTSSHRTVEQLSWLIDSDLSRALKRVDGVGEVERLGGQNREIRVNLVPERMMALGVTAGEVNSQLMQLNIDMPGGRGEIGAAEQSIRTLGRTQSVDDLRNMEIAVAGGRKVRLSDIADVVDGTSELRGVSRLDGVPTVGFAISRSPNSSEVTIARGVDAVIEQLRKEYPDLTFKLIISNVKYTVDSYLASIEALVIGALLAVGVVWWFLRDMRATLISALAMPLSTIPTFLVMEWFGFTLNGITMLALALVVGILVDDAIVEIENIVRHIRQGKRPYEAALEAADEIGLAVVATTMTIVVVFLPVSFMPGIAGQFFKSFGVTVAVAVLFSLLVARLLTPLMAAYFLKPAQPDEHKEGPWSHRYMVLLNWCITHRWKTIAAGTLFFVASLGLTLALPSGFMPAQDIGFSNLQMEMAPGVNLEQMDAAVQRAALVLKAQPEVETTWARAGRGGQVRRGSIIVMLKPRGDRVHQKEFETRVLTELQKIPGVRFSFNSTGGFGNRDVSIMLTSENGPLLDAHANIVLAEMRTLPQLKNVTSTAALQRPEIQIRPMFERAAEQGVSVISIGQVAKVATLGEIDTNSAKFNLGDRLVPIRVQLDHAARGDLDTIANLRVRTNTGATVPLSAVAKLEMGSGAVQIDRFDRARRISVQADLNGAELGEATKAINNLPSMAHLPAGVSKPAYGGSEQMQIMMMGFAVALGTAFLLIIAVLILLFHNFFQPVTIMTALPLSLGGAVIGLLMCNMALSLPALIGILMLMGIVTKNSILLVEYAIVAMRDHGMDRRTALLDAGAKRARPIIMTTIAMVAGMVPIAFGWGADTEFRQPMAVAVIGGLITSTALSLVFVPTMFTLMDDFQNWIGPKLGRMLTNREPELPLHVRPVDGE</sequence>
<dbReference type="Gene3D" id="3.30.2090.10">
    <property type="entry name" value="Multidrug efflux transporter AcrB TolC docking domain, DN and DC subdomains"/>
    <property type="match status" value="2"/>
</dbReference>
<dbReference type="Gene3D" id="3.30.70.1430">
    <property type="entry name" value="Multidrug efflux transporter AcrB pore domain"/>
    <property type="match status" value="2"/>
</dbReference>
<dbReference type="PROSITE" id="PS50156">
    <property type="entry name" value="SSD"/>
    <property type="match status" value="1"/>
</dbReference>
<dbReference type="SUPFAM" id="SSF82714">
    <property type="entry name" value="Multidrug efflux transporter AcrB TolC docking domain, DN and DC subdomains"/>
    <property type="match status" value="2"/>
</dbReference>
<dbReference type="PRINTS" id="PR00702">
    <property type="entry name" value="ACRIFLAVINRP"/>
</dbReference>
<evidence type="ECO:0000259" key="2">
    <source>
        <dbReference type="PROSITE" id="PS50156"/>
    </source>
</evidence>
<dbReference type="InterPro" id="IPR000731">
    <property type="entry name" value="SSD"/>
</dbReference>
<dbReference type="OrthoDB" id="9806532at2"/>
<feature type="transmembrane region" description="Helical" evidence="1">
    <location>
        <begin position="523"/>
        <end position="544"/>
    </location>
</feature>
<accession>A0A255Z7E6</accession>
<evidence type="ECO:0000313" key="3">
    <source>
        <dbReference type="EMBL" id="OYQ37359.1"/>
    </source>
</evidence>
<feature type="transmembrane region" description="Helical" evidence="1">
    <location>
        <begin position="332"/>
        <end position="354"/>
    </location>
</feature>
<dbReference type="AlphaFoldDB" id="A0A255Z7E6"/>
<proteinExistence type="predicted"/>
<keyword evidence="4" id="KW-1185">Reference proteome</keyword>
<comment type="caution">
    <text evidence="3">The sequence shown here is derived from an EMBL/GenBank/DDBJ whole genome shotgun (WGS) entry which is preliminary data.</text>
</comment>
<feature type="transmembrane region" description="Helical" evidence="1">
    <location>
        <begin position="836"/>
        <end position="860"/>
    </location>
</feature>
<feature type="transmembrane region" description="Helical" evidence="1">
    <location>
        <begin position="361"/>
        <end position="382"/>
    </location>
</feature>